<organism evidence="9 10">
    <name type="scientific">Aromia moschata</name>
    <dbReference type="NCBI Taxonomy" id="1265417"/>
    <lineage>
        <taxon>Eukaryota</taxon>
        <taxon>Metazoa</taxon>
        <taxon>Ecdysozoa</taxon>
        <taxon>Arthropoda</taxon>
        <taxon>Hexapoda</taxon>
        <taxon>Insecta</taxon>
        <taxon>Pterygota</taxon>
        <taxon>Neoptera</taxon>
        <taxon>Endopterygota</taxon>
        <taxon>Coleoptera</taxon>
        <taxon>Polyphaga</taxon>
        <taxon>Cucujiformia</taxon>
        <taxon>Chrysomeloidea</taxon>
        <taxon>Cerambycidae</taxon>
        <taxon>Cerambycinae</taxon>
        <taxon>Callichromatini</taxon>
        <taxon>Aromia</taxon>
    </lineage>
</organism>
<dbReference type="Proteomes" id="UP001162162">
    <property type="component" value="Unassembled WGS sequence"/>
</dbReference>
<proteinExistence type="predicted"/>
<dbReference type="Pfam" id="PF01607">
    <property type="entry name" value="CBM_14"/>
    <property type="match status" value="8"/>
</dbReference>
<dbReference type="Gene3D" id="2.170.140.10">
    <property type="entry name" value="Chitin binding domain"/>
    <property type="match status" value="8"/>
</dbReference>
<feature type="domain" description="Chitin-binding type-2" evidence="8">
    <location>
        <begin position="761"/>
        <end position="819"/>
    </location>
</feature>
<keyword evidence="7" id="KW-0812">Transmembrane</keyword>
<keyword evidence="5" id="KW-0325">Glycoprotein</keyword>
<dbReference type="SUPFAM" id="SSF57625">
    <property type="entry name" value="Invertebrate chitin-binding proteins"/>
    <property type="match status" value="8"/>
</dbReference>
<dbReference type="PANTHER" id="PTHR23301:SF0">
    <property type="entry name" value="CHITIN-BINDING TYPE-2 DOMAIN-CONTAINING PROTEIN-RELATED"/>
    <property type="match status" value="1"/>
</dbReference>
<protein>
    <recommendedName>
        <fullName evidence="8">Chitin-binding type-2 domain-containing protein</fullName>
    </recommendedName>
</protein>
<evidence type="ECO:0000256" key="6">
    <source>
        <dbReference type="SAM" id="MobiDB-lite"/>
    </source>
</evidence>
<evidence type="ECO:0000313" key="10">
    <source>
        <dbReference type="Proteomes" id="UP001162162"/>
    </source>
</evidence>
<dbReference type="InterPro" id="IPR051940">
    <property type="entry name" value="Chitin_bind-dev_reg"/>
</dbReference>
<keyword evidence="7" id="KW-1133">Transmembrane helix</keyword>
<dbReference type="InterPro" id="IPR002557">
    <property type="entry name" value="Chitin-bd_dom"/>
</dbReference>
<feature type="domain" description="Chitin-binding type-2" evidence="8">
    <location>
        <begin position="617"/>
        <end position="675"/>
    </location>
</feature>
<dbReference type="SMART" id="SM00494">
    <property type="entry name" value="ChtBD2"/>
    <property type="match status" value="8"/>
</dbReference>
<feature type="transmembrane region" description="Helical" evidence="7">
    <location>
        <begin position="48"/>
        <end position="68"/>
    </location>
</feature>
<evidence type="ECO:0000256" key="4">
    <source>
        <dbReference type="ARBA" id="ARBA00023157"/>
    </source>
</evidence>
<dbReference type="GO" id="GO:0008061">
    <property type="term" value="F:chitin binding"/>
    <property type="evidence" value="ECO:0007669"/>
    <property type="project" value="UniProtKB-KW"/>
</dbReference>
<feature type="compositionally biased region" description="Acidic residues" evidence="6">
    <location>
        <begin position="556"/>
        <end position="608"/>
    </location>
</feature>
<feature type="region of interest" description="Disordered" evidence="6">
    <location>
        <begin position="167"/>
        <end position="242"/>
    </location>
</feature>
<keyword evidence="4" id="KW-1015">Disulfide bond</keyword>
<feature type="domain" description="Chitin-binding type-2" evidence="8">
    <location>
        <begin position="688"/>
        <end position="728"/>
    </location>
</feature>
<dbReference type="AlphaFoldDB" id="A0AAV8XVU2"/>
<evidence type="ECO:0000259" key="8">
    <source>
        <dbReference type="PROSITE" id="PS50940"/>
    </source>
</evidence>
<evidence type="ECO:0000256" key="7">
    <source>
        <dbReference type="SAM" id="Phobius"/>
    </source>
</evidence>
<feature type="region of interest" description="Disordered" evidence="6">
    <location>
        <begin position="350"/>
        <end position="425"/>
    </location>
</feature>
<sequence length="822" mass="86335">MVTRVADHEYVFMELVWLSVTPGGPGTLVPRPIPEVFPRIRPESKRKWALGGFLGSLIMNTVLVLLSVTPGGPGDQGSGSPALTCPPVDGELPVYIPDKVCSRFWECSNDCPAVDGEYPVYIPLPNCTQFCQCSNGDAYLHNCPDGLHFNPVLNVCDYPKDAGCQGDGASKTTTESPQDDDSDNGDGNGDGDGDGNGDGDDNGEGDGDDNGNGDGEGDGDGNGDGDDSDRGEPCPLEQPDCPAVDGEHPVYIPLPNCTQFCQCSNGDAYLHNCPDGLHFNPVLNVCDYPTDADCPAVDGEHPVYIPLPNCTQFCQCSNGDAYLHNCPDGLHFNPVLNVCDYPTDAGCQGDGASKTTTESPQDDDSDNGDGNGDGDGDGNGDGDDNGEGDGDDNGNGDGEGDGDGNGDGDDSDRGEPCPLEQPDCPAVDGEHPVYIPLPNCTQFCQCSNGDAYLHNCPDGLHFNPVLNVCDYPTDAGCQGDGASKTTTENCPAVDGEYPVYIPLPNCTQFCQCSNGDAYLHNCPDDLHFNPVLNVCDYPKDAGCQGDGASKTTTESPQDDDSDNGDGNGDGDGDGNGDGDDNGEGDGDDNGNGDGEGDGDGNGDGDDSDRGEPCPLEQPDCPAVDGEHPVYIPLPNCTQFCQCSNGDAYLHNCPDGLHFNPVLNVCDYPTDAECPAVDGEYPVYIPLPDCTQFCQCSNGAAYLHNCSTGLHFNPVLNVCDYPDEAGCNSGVNNVTIQKNTAPEISSKVMSDKLGDDLCLSVVEECPSVDDSVPVYFPLPSCSQFCLCLNGSPRLYNCPIGLQFNAAQNVCDWPENALCKEDDS</sequence>
<dbReference type="PROSITE" id="PS50940">
    <property type="entry name" value="CHIT_BIND_II"/>
    <property type="match status" value="8"/>
</dbReference>
<feature type="domain" description="Chitin-binding type-2" evidence="8">
    <location>
        <begin position="421"/>
        <end position="479"/>
    </location>
</feature>
<evidence type="ECO:0000256" key="3">
    <source>
        <dbReference type="ARBA" id="ARBA00022737"/>
    </source>
</evidence>
<feature type="domain" description="Chitin-binding type-2" evidence="8">
    <location>
        <begin position="238"/>
        <end position="296"/>
    </location>
</feature>
<gene>
    <name evidence="9" type="ORF">NQ318_006227</name>
</gene>
<evidence type="ECO:0000256" key="2">
    <source>
        <dbReference type="ARBA" id="ARBA00022729"/>
    </source>
</evidence>
<dbReference type="GO" id="GO:0005576">
    <property type="term" value="C:extracellular region"/>
    <property type="evidence" value="ECO:0007669"/>
    <property type="project" value="InterPro"/>
</dbReference>
<keyword evidence="7" id="KW-0472">Membrane</keyword>
<feature type="domain" description="Chitin-binding type-2" evidence="8">
    <location>
        <begin position="309"/>
        <end position="349"/>
    </location>
</feature>
<keyword evidence="10" id="KW-1185">Reference proteome</keyword>
<dbReference type="EMBL" id="JAPWTK010000319">
    <property type="protein sequence ID" value="KAJ8942597.1"/>
    <property type="molecule type" value="Genomic_DNA"/>
</dbReference>
<evidence type="ECO:0000256" key="1">
    <source>
        <dbReference type="ARBA" id="ARBA00022669"/>
    </source>
</evidence>
<accession>A0AAV8XVU2</accession>
<feature type="region of interest" description="Disordered" evidence="6">
    <location>
        <begin position="546"/>
        <end position="621"/>
    </location>
</feature>
<comment type="caution">
    <text evidence="9">The sequence shown here is derived from an EMBL/GenBank/DDBJ whole genome shotgun (WGS) entry which is preliminary data.</text>
</comment>
<dbReference type="PANTHER" id="PTHR23301">
    <property type="entry name" value="CHITIN BINDING PERITROPHIN-A"/>
    <property type="match status" value="1"/>
</dbReference>
<evidence type="ECO:0000313" key="9">
    <source>
        <dbReference type="EMBL" id="KAJ8942597.1"/>
    </source>
</evidence>
<dbReference type="InterPro" id="IPR036508">
    <property type="entry name" value="Chitin-bd_dom_sf"/>
</dbReference>
<name>A0AAV8XVU2_9CUCU</name>
<keyword evidence="3" id="KW-0677">Repeat</keyword>
<feature type="domain" description="Chitin-binding type-2" evidence="8">
    <location>
        <begin position="108"/>
        <end position="166"/>
    </location>
</feature>
<reference evidence="9" key="1">
    <citation type="journal article" date="2023" name="Insect Mol. Biol.">
        <title>Genome sequencing provides insights into the evolution of gene families encoding plant cell wall-degrading enzymes in longhorned beetles.</title>
        <authorList>
            <person name="Shin N.R."/>
            <person name="Okamura Y."/>
            <person name="Kirsch R."/>
            <person name="Pauchet Y."/>
        </authorList>
    </citation>
    <scope>NUCLEOTIDE SEQUENCE</scope>
    <source>
        <strain evidence="9">AMC_N1</strain>
    </source>
</reference>
<keyword evidence="2" id="KW-0732">Signal</keyword>
<feature type="domain" description="Chitin-binding type-2" evidence="8">
    <location>
        <begin position="487"/>
        <end position="545"/>
    </location>
</feature>
<keyword evidence="1" id="KW-0147">Chitin-binding</keyword>
<feature type="compositionally biased region" description="Acidic residues" evidence="6">
    <location>
        <begin position="360"/>
        <end position="412"/>
    </location>
</feature>
<feature type="compositionally biased region" description="Acidic residues" evidence="6">
    <location>
        <begin position="177"/>
        <end position="229"/>
    </location>
</feature>
<evidence type="ECO:0000256" key="5">
    <source>
        <dbReference type="ARBA" id="ARBA00023180"/>
    </source>
</evidence>